<name>A0ABT8VUD8_9FLAO</name>
<accession>A0ABT8VUD8</accession>
<dbReference type="Gene3D" id="2.40.128.110">
    <property type="entry name" value="Lipid/polyisoprenoid-binding, YceI-like"/>
    <property type="match status" value="1"/>
</dbReference>
<dbReference type="PANTHER" id="PTHR34406">
    <property type="entry name" value="PROTEIN YCEI"/>
    <property type="match status" value="1"/>
</dbReference>
<reference evidence="2" key="1">
    <citation type="submission" date="2023-07" db="EMBL/GenBank/DDBJ databases">
        <title>Wenyingzhuangia sp. chi5 genome sequencing and assembly.</title>
        <authorList>
            <person name="Park S."/>
        </authorList>
    </citation>
    <scope>NUCLEOTIDE SEQUENCE</scope>
    <source>
        <strain evidence="2">Chi5</strain>
    </source>
</reference>
<comment type="caution">
    <text evidence="2">The sequence shown here is derived from an EMBL/GenBank/DDBJ whole genome shotgun (WGS) entry which is preliminary data.</text>
</comment>
<organism evidence="2 3">
    <name type="scientific">Wenyingzhuangia gilva</name>
    <dbReference type="NCBI Taxonomy" id="3057677"/>
    <lineage>
        <taxon>Bacteria</taxon>
        <taxon>Pseudomonadati</taxon>
        <taxon>Bacteroidota</taxon>
        <taxon>Flavobacteriia</taxon>
        <taxon>Flavobacteriales</taxon>
        <taxon>Flavobacteriaceae</taxon>
        <taxon>Wenyingzhuangia</taxon>
    </lineage>
</organism>
<dbReference type="SUPFAM" id="SSF101874">
    <property type="entry name" value="YceI-like"/>
    <property type="match status" value="1"/>
</dbReference>
<dbReference type="SMART" id="SM00867">
    <property type="entry name" value="YceI"/>
    <property type="match status" value="1"/>
</dbReference>
<dbReference type="InterPro" id="IPR007372">
    <property type="entry name" value="Lipid/polyisoprenoid-bd_YceI"/>
</dbReference>
<feature type="domain" description="Lipid/polyisoprenoid-binding YceI-like" evidence="1">
    <location>
        <begin position="24"/>
        <end position="189"/>
    </location>
</feature>
<dbReference type="PANTHER" id="PTHR34406:SF1">
    <property type="entry name" value="PROTEIN YCEI"/>
    <property type="match status" value="1"/>
</dbReference>
<proteinExistence type="predicted"/>
<keyword evidence="3" id="KW-1185">Reference proteome</keyword>
<dbReference type="Pfam" id="PF04264">
    <property type="entry name" value="YceI"/>
    <property type="match status" value="1"/>
</dbReference>
<gene>
    <name evidence="2" type="ORF">QVZ41_11835</name>
</gene>
<sequence length="190" mass="21353">MYKKSKILVMSLLFGLCIGVYGQEYKVQKEGSNIKVLGTSTVHDWHEDVEKFSSTLTIKNTELFEISALELKVIAESLESGKSLMNKLTYEALKTDKHPNILFSLLHQEKVSKVKDGVYNVELKGNLSIAGVKKEIKIKVEIIQMASEIILKGSKTIKMTDFGMEPPKAMFGTIKTGDEVTIEFKTIYKN</sequence>
<dbReference type="RefSeq" id="WP_302884802.1">
    <property type="nucleotide sequence ID" value="NZ_JAUMIT010000006.1"/>
</dbReference>
<evidence type="ECO:0000259" key="1">
    <source>
        <dbReference type="SMART" id="SM00867"/>
    </source>
</evidence>
<evidence type="ECO:0000313" key="2">
    <source>
        <dbReference type="EMBL" id="MDO3695530.1"/>
    </source>
</evidence>
<dbReference type="EMBL" id="JAUMIT010000006">
    <property type="protein sequence ID" value="MDO3695530.1"/>
    <property type="molecule type" value="Genomic_DNA"/>
</dbReference>
<dbReference type="InterPro" id="IPR036761">
    <property type="entry name" value="TTHA0802/YceI-like_sf"/>
</dbReference>
<dbReference type="Proteomes" id="UP001168642">
    <property type="component" value="Unassembled WGS sequence"/>
</dbReference>
<protein>
    <submittedName>
        <fullName evidence="2">YceI family protein</fullName>
    </submittedName>
</protein>
<evidence type="ECO:0000313" key="3">
    <source>
        <dbReference type="Proteomes" id="UP001168642"/>
    </source>
</evidence>